<dbReference type="OrthoDB" id="9814110at2"/>
<dbReference type="STRING" id="1274631.LMTR13_08880"/>
<dbReference type="AlphaFoldDB" id="A0A1B1UBY5"/>
<dbReference type="InterPro" id="IPR005835">
    <property type="entry name" value="NTP_transferase_dom"/>
</dbReference>
<dbReference type="InterPro" id="IPR050486">
    <property type="entry name" value="Mannose-1P_guanyltransferase"/>
</dbReference>
<name>A0A1B1UBY5_9BRAD</name>
<keyword evidence="4" id="KW-1185">Reference proteome</keyword>
<proteinExistence type="predicted"/>
<dbReference type="SUPFAM" id="SSF53448">
    <property type="entry name" value="Nucleotide-diphospho-sugar transferases"/>
    <property type="match status" value="1"/>
</dbReference>
<evidence type="ECO:0000259" key="1">
    <source>
        <dbReference type="Pfam" id="PF00483"/>
    </source>
</evidence>
<dbReference type="Pfam" id="PF00483">
    <property type="entry name" value="NTP_transferase"/>
    <property type="match status" value="1"/>
</dbReference>
<evidence type="ECO:0000313" key="4">
    <source>
        <dbReference type="Proteomes" id="UP000092839"/>
    </source>
</evidence>
<evidence type="ECO:0000313" key="3">
    <source>
        <dbReference type="EMBL" id="ANW00270.1"/>
    </source>
</evidence>
<feature type="domain" description="Nucleotidyl transferase" evidence="1">
    <location>
        <begin position="2"/>
        <end position="223"/>
    </location>
</feature>
<dbReference type="RefSeq" id="WP_065727548.1">
    <property type="nucleotide sequence ID" value="NZ_CP016428.1"/>
</dbReference>
<dbReference type="InterPro" id="IPR029044">
    <property type="entry name" value="Nucleotide-diphossugar_trans"/>
</dbReference>
<dbReference type="KEGG" id="bic:LMTR13_08900"/>
<dbReference type="GO" id="GO:0016740">
    <property type="term" value="F:transferase activity"/>
    <property type="evidence" value="ECO:0007669"/>
    <property type="project" value="UniProtKB-KW"/>
</dbReference>
<dbReference type="EMBL" id="CP016428">
    <property type="protein sequence ID" value="ANW00266.1"/>
    <property type="molecule type" value="Genomic_DNA"/>
</dbReference>
<dbReference type="PANTHER" id="PTHR22572">
    <property type="entry name" value="SUGAR-1-PHOSPHATE GUANYL TRANSFERASE"/>
    <property type="match status" value="1"/>
</dbReference>
<dbReference type="Proteomes" id="UP000092839">
    <property type="component" value="Chromosome"/>
</dbReference>
<accession>A0A1B1UBY5</accession>
<dbReference type="Gene3D" id="3.90.550.10">
    <property type="entry name" value="Spore Coat Polysaccharide Biosynthesis Protein SpsA, Chain A"/>
    <property type="match status" value="1"/>
</dbReference>
<gene>
    <name evidence="2" type="ORF">LMTR13_08880</name>
    <name evidence="3" type="ORF">LMTR13_08900</name>
</gene>
<dbReference type="EMBL" id="CP016428">
    <property type="protein sequence ID" value="ANW00270.1"/>
    <property type="molecule type" value="Genomic_DNA"/>
</dbReference>
<reference evidence="3 4" key="1">
    <citation type="submission" date="2016-07" db="EMBL/GenBank/DDBJ databases">
        <title>Complete genome sequence of Bradyrhizobium icense LMTR 13T, a potential inoculant strain isolated from lima bean (Phaseolus lunatus) in Peru.</title>
        <authorList>
            <person name="Ormeno-Orrillo E."/>
            <person name="Duran D."/>
            <person name="Rogel M.A."/>
            <person name="Rey L."/>
            <person name="Imperial J."/>
            <person name="Ruiz-Argueso T."/>
            <person name="Martinez-Romero E."/>
        </authorList>
    </citation>
    <scope>NUCLEOTIDE SEQUENCE [LARGE SCALE GENOMIC DNA]</scope>
    <source>
        <strain evidence="3 4">LMTR 13</strain>
    </source>
</reference>
<protein>
    <submittedName>
        <fullName evidence="3">Nucleotidyltransferase</fullName>
    </submittedName>
</protein>
<sequence length="239" mass="26706">MKAVIQCGGKGTRLRPHTSILPKPLMPIGARPVLELVLKWLRRNGIRDVFITTGYLGHLIRSVFGDGNQWNMRITYTQEVEPLGTIGPLSLLREQLDEPFLVLNGDVLTDLNLNQFIHSHRRHDAGVTIATATRITKMDFGVIDETNGGVTGFREKPELAHLVSMGIYCMDPTILERIPSGVPFGFDDLMFQMLEEEAPVNVFRHNGLWLDIGRVEDFLKAQDVAWDEQSSAFPASVAA</sequence>
<evidence type="ECO:0000313" key="2">
    <source>
        <dbReference type="EMBL" id="ANW00266.1"/>
    </source>
</evidence>
<organism evidence="3 4">
    <name type="scientific">Bradyrhizobium icense</name>
    <dbReference type="NCBI Taxonomy" id="1274631"/>
    <lineage>
        <taxon>Bacteria</taxon>
        <taxon>Pseudomonadati</taxon>
        <taxon>Pseudomonadota</taxon>
        <taxon>Alphaproteobacteria</taxon>
        <taxon>Hyphomicrobiales</taxon>
        <taxon>Nitrobacteraceae</taxon>
        <taxon>Bradyrhizobium</taxon>
    </lineage>
</organism>
<keyword evidence="3" id="KW-0808">Transferase</keyword>
<dbReference type="KEGG" id="bic:LMTR13_08880"/>